<dbReference type="EMBL" id="MN079130">
    <property type="protein sequence ID" value="QEA06206.1"/>
    <property type="molecule type" value="Genomic_DNA"/>
</dbReference>
<feature type="transmembrane region" description="Helical" evidence="1">
    <location>
        <begin position="200"/>
        <end position="219"/>
    </location>
</feature>
<keyword evidence="1" id="KW-0472">Membrane</keyword>
<keyword evidence="1" id="KW-0812">Transmembrane</keyword>
<feature type="transmembrane region" description="Helical" evidence="1">
    <location>
        <begin position="301"/>
        <end position="324"/>
    </location>
</feature>
<keyword evidence="1" id="KW-1133">Transmembrane helix</keyword>
<name>A0A5B8RC31_9ZZZZ</name>
<feature type="transmembrane region" description="Helical" evidence="1">
    <location>
        <begin position="46"/>
        <end position="64"/>
    </location>
</feature>
<feature type="transmembrane region" description="Helical" evidence="1">
    <location>
        <begin position="225"/>
        <end position="243"/>
    </location>
</feature>
<feature type="transmembrane region" description="Helical" evidence="1">
    <location>
        <begin position="330"/>
        <end position="348"/>
    </location>
</feature>
<protein>
    <submittedName>
        <fullName evidence="2">Uncharacterized protein</fullName>
    </submittedName>
</protein>
<reference evidence="2" key="1">
    <citation type="submission" date="2019-06" db="EMBL/GenBank/DDBJ databases">
        <authorList>
            <person name="Murdoch R.W."/>
            <person name="Fathepure B."/>
        </authorList>
    </citation>
    <scope>NUCLEOTIDE SEQUENCE</scope>
</reference>
<proteinExistence type="predicted"/>
<organism evidence="2">
    <name type="scientific">uncultured organism</name>
    <dbReference type="NCBI Taxonomy" id="155900"/>
    <lineage>
        <taxon>unclassified sequences</taxon>
        <taxon>environmental samples</taxon>
    </lineage>
</organism>
<evidence type="ECO:0000256" key="1">
    <source>
        <dbReference type="SAM" id="Phobius"/>
    </source>
</evidence>
<sequence length="411" mass="46020">MRVFWEAIFFIVFFKISLFYGSLYLALGVGAAFSGLAVINSRLRRAVFFGLGHLFYALLWLLLIQSVWWDTLTLESVHEFDVSFVVRTLSLIGMSVIPGVTIGVLYVQNSTERLRKIVLDAFVVQFLFWAVTFLWPEDVKVFLYHLMGQSSVNLRPYNLEVRGFGLSNGVNYMSPVMMVIVSVMVLGYRGVTVMTMVTQLVNSNLVAVGIFLSVFFRRINPGRVVFAIFGVSAVVLLFGQMVFRRFFAELQSGGLRTVTALVNRHIFFNNDGVLQHIFGSGEIVYGGAAERMSDIGWVIMYNYGGALFVLLFFLLIGWLCIRAFGFNRVALMWLVLGVVLNTKGMAYGPNIYFFMSSLLAGCRWSGFDVLRMTGLGDAGTRPRGFGRSGTLRKRSRERINEVFAGGSSEAG</sequence>
<gene>
    <name evidence="2" type="ORF">KBTEX_02536</name>
</gene>
<dbReference type="AlphaFoldDB" id="A0A5B8RC31"/>
<feature type="transmembrane region" description="Helical" evidence="1">
    <location>
        <begin position="169"/>
        <end position="188"/>
    </location>
</feature>
<evidence type="ECO:0000313" key="2">
    <source>
        <dbReference type="EMBL" id="QEA06206.1"/>
    </source>
</evidence>
<accession>A0A5B8RC31</accession>
<feature type="transmembrane region" description="Helical" evidence="1">
    <location>
        <begin position="12"/>
        <end position="39"/>
    </location>
</feature>
<feature type="transmembrane region" description="Helical" evidence="1">
    <location>
        <begin position="84"/>
        <end position="105"/>
    </location>
</feature>